<dbReference type="PROSITE" id="PS50893">
    <property type="entry name" value="ABC_TRANSPORTER_2"/>
    <property type="match status" value="1"/>
</dbReference>
<dbReference type="Pfam" id="PF00005">
    <property type="entry name" value="ABC_tran"/>
    <property type="match status" value="1"/>
</dbReference>
<feature type="transmembrane region" description="Helical" evidence="9">
    <location>
        <begin position="266"/>
        <end position="291"/>
    </location>
</feature>
<dbReference type="CDD" id="cd03228">
    <property type="entry name" value="ABCC_MRP_Like"/>
    <property type="match status" value="1"/>
</dbReference>
<keyword evidence="4" id="KW-0788">Thiol protease</keyword>
<name>A0A077M4R5_9MICO</name>
<evidence type="ECO:0000259" key="10">
    <source>
        <dbReference type="PROSITE" id="PS50893"/>
    </source>
</evidence>
<accession>A0A077M4R5</accession>
<evidence type="ECO:0000256" key="5">
    <source>
        <dbReference type="ARBA" id="ARBA00022840"/>
    </source>
</evidence>
<dbReference type="PANTHER" id="PTHR24221:SF654">
    <property type="entry name" value="ATP-BINDING CASSETTE SUB-FAMILY B MEMBER 6"/>
    <property type="match status" value="1"/>
</dbReference>
<dbReference type="PROSITE" id="PS00211">
    <property type="entry name" value="ABC_TRANSPORTER_1"/>
    <property type="match status" value="1"/>
</dbReference>
<evidence type="ECO:0000256" key="1">
    <source>
        <dbReference type="ARBA" id="ARBA00004651"/>
    </source>
</evidence>
<dbReference type="SUPFAM" id="SSF90123">
    <property type="entry name" value="ABC transporter transmembrane region"/>
    <property type="match status" value="1"/>
</dbReference>
<dbReference type="InterPro" id="IPR017871">
    <property type="entry name" value="ABC_transporter-like_CS"/>
</dbReference>
<dbReference type="PANTHER" id="PTHR24221">
    <property type="entry name" value="ATP-BINDING CASSETTE SUB-FAMILY B"/>
    <property type="match status" value="1"/>
</dbReference>
<dbReference type="InterPro" id="IPR039421">
    <property type="entry name" value="Type_1_exporter"/>
</dbReference>
<evidence type="ECO:0000256" key="7">
    <source>
        <dbReference type="ARBA" id="ARBA00023136"/>
    </source>
</evidence>
<evidence type="ECO:0000259" key="11">
    <source>
        <dbReference type="PROSITE" id="PS50990"/>
    </source>
</evidence>
<dbReference type="MEROPS" id="C39.005"/>
<protein>
    <submittedName>
        <fullName evidence="12">Putative ABC transporter related</fullName>
    </submittedName>
</protein>
<keyword evidence="6 9" id="KW-1133">Transmembrane helix</keyword>
<keyword evidence="13" id="KW-1185">Reference proteome</keyword>
<evidence type="ECO:0000256" key="9">
    <source>
        <dbReference type="SAM" id="Phobius"/>
    </source>
</evidence>
<comment type="subcellular location">
    <subcellularLocation>
        <location evidence="1">Cell membrane</location>
        <topology evidence="1">Multi-pass membrane protein</topology>
    </subcellularLocation>
</comment>
<evidence type="ECO:0000313" key="12">
    <source>
        <dbReference type="EMBL" id="CCH79094.1"/>
    </source>
</evidence>
<keyword evidence="8" id="KW-0653">Protein transport</keyword>
<dbReference type="EMBL" id="CAJB01000335">
    <property type="protein sequence ID" value="CCH79094.1"/>
    <property type="molecule type" value="Genomic_DNA"/>
</dbReference>
<dbReference type="STRING" id="1194083.BN12_400003"/>
<sequence length="682" mass="71112">MKTPHVPQLSDVDCGPACLTAVLAAHGRHVRVAEVARACATGRDGTTTASLVRAARGYGLTARPFRRTPGDDAVEALAAGPLPAVTLMRGHHFVVAESTGTRGVRVNDPGHGHRTMPASEFAQEWTGLGVRLTAGADFAPGGTPPEHPVRSWWREEDRGSRWLCGTGALFAAIAAAASFAAVLVVRGVAGAGPVSPDRLPTVLAGLALVCWLSGWLGAHLRSRMLHHTVIHRATRLVHHLLRVSPSFLQFRFTGEVAMRPQRIDGAAMQIVALLVDGAVGLLTVTAALAGIAVVSPAAFALVLAGLGANAYAIGHHLDDYREAHGRAVAGQQARDGEIVATLAAIETMRSEASPTALADRWAASQRRVAALERRAHLFLLRRTRFSLLVDGATTGLVVVVAGSDGVPPALVLVLLLLTGLALTAGRRVITLGAFDVTQVRTALRLVEDVTLEPAEGVLVPPGGVSDGLELTGVSFTRPGAREPLFAGVDLAVAPGATCFVVGASGVGKSTLVRVAVGALTPTTGRVARPGRVAYVPQRALFLEGTVAANVTLGADLPDALVDWALDVVGMSSVVAARGGPAHAPVTQGARNFSGGERQRLALARALVRRPRLLVLDEAFSGMDDRLTDLLHARLRLLGIAVLAVAHHLPRLGDRDRVVRLEPSGLTLEYLGAGLCTAAEEAS</sequence>
<dbReference type="Gene3D" id="3.40.50.300">
    <property type="entry name" value="P-loop containing nucleotide triphosphate hydrolases"/>
    <property type="match status" value="1"/>
</dbReference>
<comment type="caution">
    <text evidence="12">The sequence shown here is derived from an EMBL/GenBank/DDBJ whole genome shotgun (WGS) entry which is preliminary data.</text>
</comment>
<dbReference type="Gene3D" id="1.20.1560.10">
    <property type="entry name" value="ABC transporter type 1, transmembrane domain"/>
    <property type="match status" value="1"/>
</dbReference>
<dbReference type="Gene3D" id="3.90.70.10">
    <property type="entry name" value="Cysteine proteinases"/>
    <property type="match status" value="1"/>
</dbReference>
<dbReference type="GO" id="GO:0034040">
    <property type="term" value="F:ATPase-coupled lipid transmembrane transporter activity"/>
    <property type="evidence" value="ECO:0007669"/>
    <property type="project" value="TreeGrafter"/>
</dbReference>
<evidence type="ECO:0000256" key="6">
    <source>
        <dbReference type="ARBA" id="ARBA00022989"/>
    </source>
</evidence>
<feature type="transmembrane region" description="Helical" evidence="9">
    <location>
        <begin position="201"/>
        <end position="218"/>
    </location>
</feature>
<keyword evidence="4" id="KW-0378">Hydrolase</keyword>
<dbReference type="InterPro" id="IPR003593">
    <property type="entry name" value="AAA+_ATPase"/>
</dbReference>
<organism evidence="12 13">
    <name type="scientific">Nostocoides japonicum T1-X7</name>
    <dbReference type="NCBI Taxonomy" id="1194083"/>
    <lineage>
        <taxon>Bacteria</taxon>
        <taxon>Bacillati</taxon>
        <taxon>Actinomycetota</taxon>
        <taxon>Actinomycetes</taxon>
        <taxon>Micrococcales</taxon>
        <taxon>Intrasporangiaceae</taxon>
        <taxon>Nostocoides</taxon>
    </lineage>
</organism>
<dbReference type="SMART" id="SM00382">
    <property type="entry name" value="AAA"/>
    <property type="match status" value="1"/>
</dbReference>
<proteinExistence type="predicted"/>
<evidence type="ECO:0000256" key="4">
    <source>
        <dbReference type="ARBA" id="ARBA00022807"/>
    </source>
</evidence>
<keyword evidence="2 9" id="KW-0812">Transmembrane</keyword>
<dbReference type="InterPro" id="IPR027417">
    <property type="entry name" value="P-loop_NTPase"/>
</dbReference>
<feature type="domain" description="ABC transporter" evidence="10">
    <location>
        <begin position="468"/>
        <end position="682"/>
    </location>
</feature>
<dbReference type="InterPro" id="IPR003439">
    <property type="entry name" value="ABC_transporter-like_ATP-bd"/>
</dbReference>
<dbReference type="RefSeq" id="WP_048551171.1">
    <property type="nucleotide sequence ID" value="NZ_HF570958.1"/>
</dbReference>
<evidence type="ECO:0000256" key="2">
    <source>
        <dbReference type="ARBA" id="ARBA00022692"/>
    </source>
</evidence>
<evidence type="ECO:0000256" key="8">
    <source>
        <dbReference type="ARBA" id="ARBA00043264"/>
    </source>
</evidence>
<dbReference type="GO" id="GO:0005886">
    <property type="term" value="C:plasma membrane"/>
    <property type="evidence" value="ECO:0007669"/>
    <property type="project" value="UniProtKB-SubCell"/>
</dbReference>
<gene>
    <name evidence="12" type="ORF">BN12_400003</name>
</gene>
<dbReference type="InterPro" id="IPR036640">
    <property type="entry name" value="ABC1_TM_sf"/>
</dbReference>
<dbReference type="OrthoDB" id="5138421at2"/>
<keyword evidence="8" id="KW-0813">Transport</keyword>
<feature type="transmembrane region" description="Helical" evidence="9">
    <location>
        <begin position="162"/>
        <end position="189"/>
    </location>
</feature>
<dbReference type="Proteomes" id="UP000035721">
    <property type="component" value="Unassembled WGS sequence"/>
</dbReference>
<keyword evidence="8" id="KW-0080">Bacteriocin transport</keyword>
<keyword evidence="4" id="KW-0645">Protease</keyword>
<feature type="domain" description="Peptidase C39" evidence="11">
    <location>
        <begin position="8"/>
        <end position="132"/>
    </location>
</feature>
<dbReference type="GO" id="GO:0016887">
    <property type="term" value="F:ATP hydrolysis activity"/>
    <property type="evidence" value="ECO:0007669"/>
    <property type="project" value="InterPro"/>
</dbReference>
<reference evidence="12 13" key="1">
    <citation type="journal article" date="2013" name="ISME J.">
        <title>A metabolic model for members of the genus Tetrasphaera involved in enhanced biological phosphorus removal.</title>
        <authorList>
            <person name="Kristiansen R."/>
            <person name="Nguyen H.T.T."/>
            <person name="Saunders A.M."/>
            <person name="Nielsen J.L."/>
            <person name="Wimmer R."/>
            <person name="Le V.Q."/>
            <person name="McIlroy S.J."/>
            <person name="Petrovski S."/>
            <person name="Seviour R.J."/>
            <person name="Calteau A."/>
            <person name="Nielsen K.L."/>
            <person name="Nielsen P.H."/>
        </authorList>
    </citation>
    <scope>NUCLEOTIDE SEQUENCE [LARGE SCALE GENOMIC DNA]</scope>
    <source>
        <strain evidence="12 13">T1-X7</strain>
    </source>
</reference>
<dbReference type="PROSITE" id="PS50990">
    <property type="entry name" value="PEPTIDASE_C39"/>
    <property type="match status" value="1"/>
</dbReference>
<dbReference type="GO" id="GO:0043213">
    <property type="term" value="P:bacteriocin transport"/>
    <property type="evidence" value="ECO:0007669"/>
    <property type="project" value="UniProtKB-KW"/>
</dbReference>
<dbReference type="GO" id="GO:0005524">
    <property type="term" value="F:ATP binding"/>
    <property type="evidence" value="ECO:0007669"/>
    <property type="project" value="UniProtKB-KW"/>
</dbReference>
<evidence type="ECO:0000256" key="3">
    <source>
        <dbReference type="ARBA" id="ARBA00022741"/>
    </source>
</evidence>
<dbReference type="GO" id="GO:0006508">
    <property type="term" value="P:proteolysis"/>
    <property type="evidence" value="ECO:0007669"/>
    <property type="project" value="InterPro"/>
</dbReference>
<evidence type="ECO:0000313" key="13">
    <source>
        <dbReference type="Proteomes" id="UP000035721"/>
    </source>
</evidence>
<dbReference type="InterPro" id="IPR005074">
    <property type="entry name" value="Peptidase_C39"/>
</dbReference>
<keyword evidence="3" id="KW-0547">Nucleotide-binding</keyword>
<dbReference type="SUPFAM" id="SSF52540">
    <property type="entry name" value="P-loop containing nucleoside triphosphate hydrolases"/>
    <property type="match status" value="1"/>
</dbReference>
<dbReference type="AlphaFoldDB" id="A0A077M4R5"/>
<dbReference type="Pfam" id="PF03412">
    <property type="entry name" value="Peptidase_C39"/>
    <property type="match status" value="1"/>
</dbReference>
<keyword evidence="7 9" id="KW-0472">Membrane</keyword>
<dbReference type="GO" id="GO:0008234">
    <property type="term" value="F:cysteine-type peptidase activity"/>
    <property type="evidence" value="ECO:0007669"/>
    <property type="project" value="UniProtKB-KW"/>
</dbReference>
<keyword evidence="5" id="KW-0067">ATP-binding</keyword>